<accession>A0AA86VBF0</accession>
<gene>
    <name evidence="2" type="ORF">HINF_LOCUS3737</name>
    <name evidence="1" type="ORF">HINF_LOCUS49653</name>
</gene>
<evidence type="ECO:0000313" key="3">
    <source>
        <dbReference type="Proteomes" id="UP001642409"/>
    </source>
</evidence>
<sequence>MTNNIVKYKSWLQNIQTSITGSMHVTYKSKVQNLKKIKVKHADSQSVSRASSVLSSFDNSTYQFNDSQCQFAETPCADQMYEFYDRNNDSPCAVRILQFVKSEELTQFSQMLEMSVQIE</sequence>
<protein>
    <submittedName>
        <fullName evidence="2">Hypothetical_protein</fullName>
    </submittedName>
</protein>
<proteinExistence type="predicted"/>
<dbReference type="EMBL" id="CAXDID020000007">
    <property type="protein sequence ID" value="CAL5976280.1"/>
    <property type="molecule type" value="Genomic_DNA"/>
</dbReference>
<evidence type="ECO:0000313" key="2">
    <source>
        <dbReference type="EMBL" id="CAL5976280.1"/>
    </source>
</evidence>
<comment type="caution">
    <text evidence="1">The sequence shown here is derived from an EMBL/GenBank/DDBJ whole genome shotgun (WGS) entry which is preliminary data.</text>
</comment>
<dbReference type="EMBL" id="CATOUU010000952">
    <property type="protein sequence ID" value="CAI9962008.1"/>
    <property type="molecule type" value="Genomic_DNA"/>
</dbReference>
<keyword evidence="3" id="KW-1185">Reference proteome</keyword>
<dbReference type="AlphaFoldDB" id="A0AA86VBF0"/>
<organism evidence="1">
    <name type="scientific">Hexamita inflata</name>
    <dbReference type="NCBI Taxonomy" id="28002"/>
    <lineage>
        <taxon>Eukaryota</taxon>
        <taxon>Metamonada</taxon>
        <taxon>Diplomonadida</taxon>
        <taxon>Hexamitidae</taxon>
        <taxon>Hexamitinae</taxon>
        <taxon>Hexamita</taxon>
    </lineage>
</organism>
<name>A0AA86VBF0_9EUKA</name>
<reference evidence="2 3" key="2">
    <citation type="submission" date="2024-07" db="EMBL/GenBank/DDBJ databases">
        <authorList>
            <person name="Akdeniz Z."/>
        </authorList>
    </citation>
    <scope>NUCLEOTIDE SEQUENCE [LARGE SCALE GENOMIC DNA]</scope>
</reference>
<reference evidence="1" key="1">
    <citation type="submission" date="2023-06" db="EMBL/GenBank/DDBJ databases">
        <authorList>
            <person name="Kurt Z."/>
        </authorList>
    </citation>
    <scope>NUCLEOTIDE SEQUENCE</scope>
</reference>
<evidence type="ECO:0000313" key="1">
    <source>
        <dbReference type="EMBL" id="CAI9962008.1"/>
    </source>
</evidence>
<dbReference type="Proteomes" id="UP001642409">
    <property type="component" value="Unassembled WGS sequence"/>
</dbReference>